<dbReference type="EMBL" id="QVQW01000104">
    <property type="protein sequence ID" value="RKU40436.1"/>
    <property type="molecule type" value="Genomic_DNA"/>
</dbReference>
<sequence length="357" mass="38490">MKQTCPYVNQSSQSIDMKEARVAPGPKVTIVDIPIPEPKADEVLIKILVSGSNPKDWKVPAFLNNNVNQGDDMAGIVETVGTDVYEFKPGDRVAGFHVMQAPGGSYAEYGVCPAHTVWHIPKNVSFEEAAAIPLASLTAAVGLYSSTRLRLPHPWTPASEPLPLIVYGAASAVGAYAIHLAKKSNIHPLICVAGNSIDFVETLIDRSKGDSIVDYRKGDEAVVKDLREALNGRAAYHAFDAVSEKGSYINLVKILEPRGSKITFVLPVDSKQIPTGIIASQTMVGDVHKDENGRELGYVMTRYIARGLEHGWFKPQKHVVVPGGLNGVQEALGNLKAGKANAVKYVFRIGETQGVSQ</sequence>
<name>A0A420XXR5_9PEZI</name>
<dbReference type="SMART" id="SM00829">
    <property type="entry name" value="PKS_ER"/>
    <property type="match status" value="1"/>
</dbReference>
<comment type="similarity">
    <text evidence="1">Belongs to the zinc-containing alcohol dehydrogenase family.</text>
</comment>
<dbReference type="SUPFAM" id="SSF51735">
    <property type="entry name" value="NAD(P)-binding Rossmann-fold domains"/>
    <property type="match status" value="1"/>
</dbReference>
<dbReference type="OrthoDB" id="3233595at2759"/>
<evidence type="ECO:0000313" key="5">
    <source>
        <dbReference type="Proteomes" id="UP000275385"/>
    </source>
</evidence>
<evidence type="ECO:0000256" key="2">
    <source>
        <dbReference type="ARBA" id="ARBA00023002"/>
    </source>
</evidence>
<dbReference type="GO" id="GO:0016651">
    <property type="term" value="F:oxidoreductase activity, acting on NAD(P)H"/>
    <property type="evidence" value="ECO:0007669"/>
    <property type="project" value="InterPro"/>
</dbReference>
<dbReference type="SUPFAM" id="SSF50129">
    <property type="entry name" value="GroES-like"/>
    <property type="match status" value="1"/>
</dbReference>
<dbReference type="PANTHER" id="PTHR45348:SF5">
    <property type="entry name" value="OXIDOREDUCTASE, PUTATIVE (AFU_ORTHOLOGUE AFUA_8G01420)-RELATED"/>
    <property type="match status" value="1"/>
</dbReference>
<dbReference type="InterPro" id="IPR013154">
    <property type="entry name" value="ADH-like_N"/>
</dbReference>
<evidence type="ECO:0000313" key="4">
    <source>
        <dbReference type="EMBL" id="RKU40436.1"/>
    </source>
</evidence>
<dbReference type="Proteomes" id="UP000275385">
    <property type="component" value="Unassembled WGS sequence"/>
</dbReference>
<evidence type="ECO:0000256" key="1">
    <source>
        <dbReference type="ARBA" id="ARBA00008072"/>
    </source>
</evidence>
<keyword evidence="5" id="KW-1185">Reference proteome</keyword>
<gene>
    <name evidence="4" type="ORF">DL546_002730</name>
</gene>
<keyword evidence="2" id="KW-0560">Oxidoreductase</keyword>
<protein>
    <recommendedName>
        <fullName evidence="3">Enoyl reductase (ER) domain-containing protein</fullName>
    </recommendedName>
</protein>
<dbReference type="Gene3D" id="3.40.50.720">
    <property type="entry name" value="NAD(P)-binding Rossmann-like Domain"/>
    <property type="match status" value="1"/>
</dbReference>
<dbReference type="CDD" id="cd08249">
    <property type="entry name" value="enoyl_reductase_like"/>
    <property type="match status" value="1"/>
</dbReference>
<reference evidence="4 5" key="1">
    <citation type="submission" date="2018-08" db="EMBL/GenBank/DDBJ databases">
        <title>Draft genome of the lignicolous fungus Coniochaeta pulveracea.</title>
        <authorList>
            <person name="Borstlap C.J."/>
            <person name="De Witt R.N."/>
            <person name="Botha A."/>
            <person name="Volschenk H."/>
        </authorList>
    </citation>
    <scope>NUCLEOTIDE SEQUENCE [LARGE SCALE GENOMIC DNA]</scope>
    <source>
        <strain evidence="4 5">CAB683</strain>
    </source>
</reference>
<comment type="caution">
    <text evidence="4">The sequence shown here is derived from an EMBL/GenBank/DDBJ whole genome shotgun (WGS) entry which is preliminary data.</text>
</comment>
<dbReference type="STRING" id="177199.A0A420XXR5"/>
<dbReference type="Pfam" id="PF08240">
    <property type="entry name" value="ADH_N"/>
    <property type="match status" value="1"/>
</dbReference>
<accession>A0A420XXR5</accession>
<dbReference type="PANTHER" id="PTHR45348">
    <property type="entry name" value="HYPOTHETICAL OXIDOREDUCTASE (EUROFUNG)"/>
    <property type="match status" value="1"/>
</dbReference>
<dbReference type="InterPro" id="IPR036291">
    <property type="entry name" value="NAD(P)-bd_dom_sf"/>
</dbReference>
<dbReference type="InterPro" id="IPR020843">
    <property type="entry name" value="ER"/>
</dbReference>
<dbReference type="Gene3D" id="3.90.180.10">
    <property type="entry name" value="Medium-chain alcohol dehydrogenases, catalytic domain"/>
    <property type="match status" value="1"/>
</dbReference>
<dbReference type="AlphaFoldDB" id="A0A420XXR5"/>
<feature type="domain" description="Enoyl reductase (ER)" evidence="3">
    <location>
        <begin position="25"/>
        <end position="343"/>
    </location>
</feature>
<evidence type="ECO:0000259" key="3">
    <source>
        <dbReference type="SMART" id="SM00829"/>
    </source>
</evidence>
<proteinExistence type="inferred from homology"/>
<dbReference type="InterPro" id="IPR047122">
    <property type="entry name" value="Trans-enoyl_RdTase-like"/>
</dbReference>
<organism evidence="4 5">
    <name type="scientific">Coniochaeta pulveracea</name>
    <dbReference type="NCBI Taxonomy" id="177199"/>
    <lineage>
        <taxon>Eukaryota</taxon>
        <taxon>Fungi</taxon>
        <taxon>Dikarya</taxon>
        <taxon>Ascomycota</taxon>
        <taxon>Pezizomycotina</taxon>
        <taxon>Sordariomycetes</taxon>
        <taxon>Sordariomycetidae</taxon>
        <taxon>Coniochaetales</taxon>
        <taxon>Coniochaetaceae</taxon>
        <taxon>Coniochaeta</taxon>
    </lineage>
</organism>
<dbReference type="InterPro" id="IPR011032">
    <property type="entry name" value="GroES-like_sf"/>
</dbReference>